<dbReference type="Gene3D" id="3.40.50.1110">
    <property type="entry name" value="SGNH hydrolase"/>
    <property type="match status" value="1"/>
</dbReference>
<dbReference type="InterPro" id="IPR013830">
    <property type="entry name" value="SGNH_hydro"/>
</dbReference>
<evidence type="ECO:0000256" key="1">
    <source>
        <dbReference type="SAM" id="MobiDB-lite"/>
    </source>
</evidence>
<evidence type="ECO:0000313" key="4">
    <source>
        <dbReference type="Proteomes" id="UP001500051"/>
    </source>
</evidence>
<reference evidence="4" key="1">
    <citation type="journal article" date="2019" name="Int. J. Syst. Evol. Microbiol.">
        <title>The Global Catalogue of Microorganisms (GCM) 10K type strain sequencing project: providing services to taxonomists for standard genome sequencing and annotation.</title>
        <authorList>
            <consortium name="The Broad Institute Genomics Platform"/>
            <consortium name="The Broad Institute Genome Sequencing Center for Infectious Disease"/>
            <person name="Wu L."/>
            <person name="Ma J."/>
        </authorList>
    </citation>
    <scope>NUCLEOTIDE SEQUENCE [LARGE SCALE GENOMIC DNA]</scope>
    <source>
        <strain evidence="4">JCM 16548</strain>
    </source>
</reference>
<dbReference type="InterPro" id="IPR053140">
    <property type="entry name" value="GDSL_Rv0518-like"/>
</dbReference>
<gene>
    <name evidence="3" type="ORF">GCM10022204_19580</name>
</gene>
<dbReference type="PANTHER" id="PTHR43784:SF2">
    <property type="entry name" value="GDSL-LIKE LIPASE_ACYLHYDROLASE, PUTATIVE (AFU_ORTHOLOGUE AFUA_2G00820)-RELATED"/>
    <property type="match status" value="1"/>
</dbReference>
<evidence type="ECO:0000259" key="2">
    <source>
        <dbReference type="Pfam" id="PF13472"/>
    </source>
</evidence>
<feature type="region of interest" description="Disordered" evidence="1">
    <location>
        <begin position="249"/>
        <end position="270"/>
    </location>
</feature>
<comment type="caution">
    <text evidence="3">The sequence shown here is derived from an EMBL/GenBank/DDBJ whole genome shotgun (WGS) entry which is preliminary data.</text>
</comment>
<keyword evidence="4" id="KW-1185">Reference proteome</keyword>
<dbReference type="Pfam" id="PF13472">
    <property type="entry name" value="Lipase_GDSL_2"/>
    <property type="match status" value="1"/>
</dbReference>
<dbReference type="Proteomes" id="UP001500051">
    <property type="component" value="Unassembled WGS sequence"/>
</dbReference>
<dbReference type="EMBL" id="BAAAYX010000004">
    <property type="protein sequence ID" value="GAA3702574.1"/>
    <property type="molecule type" value="Genomic_DNA"/>
</dbReference>
<evidence type="ECO:0000313" key="3">
    <source>
        <dbReference type="EMBL" id="GAA3702574.1"/>
    </source>
</evidence>
<dbReference type="InterPro" id="IPR036514">
    <property type="entry name" value="SGNH_hydro_sf"/>
</dbReference>
<proteinExistence type="predicted"/>
<name>A0ABP7DCF1_9ACTN</name>
<dbReference type="SUPFAM" id="SSF52266">
    <property type="entry name" value="SGNH hydrolase"/>
    <property type="match status" value="1"/>
</dbReference>
<feature type="domain" description="SGNH hydrolase-type esterase" evidence="2">
    <location>
        <begin position="9"/>
        <end position="183"/>
    </location>
</feature>
<keyword evidence="3" id="KW-0378">Hydrolase</keyword>
<dbReference type="GO" id="GO:0016787">
    <property type="term" value="F:hydrolase activity"/>
    <property type="evidence" value="ECO:0007669"/>
    <property type="project" value="UniProtKB-KW"/>
</dbReference>
<dbReference type="CDD" id="cd01832">
    <property type="entry name" value="SGNH_hydrolase_like_1"/>
    <property type="match status" value="1"/>
</dbReference>
<sequence>MLTFHRYVAIGDSSTEGLVDPDGAGGYRGWADRLAQLIADAQDAPLEYANLAVRSLRLNEIRNRQFDDALALRPDLMTIFGGGNDLIGIGWDLDEMRADLAAMYGEARAHDCTVLTFTFPDPSSINPLGKRVRDRMFRFNDIVRAEAERYGVLVMDFQHYPITEDPRLWFEDRLHGNALGHQRTAAALAWRLGVDGADEAWAEPLDDEPARRRLREQLGSDVDWVRRYLGPWLGRGLIGVPHGDGVEAKRPVPTVVPRSDGSEQADAFGR</sequence>
<accession>A0ABP7DCF1</accession>
<protein>
    <submittedName>
        <fullName evidence="3">SGNH/GDSL hydrolase family protein</fullName>
    </submittedName>
</protein>
<dbReference type="RefSeq" id="WP_344812142.1">
    <property type="nucleotide sequence ID" value="NZ_BAAAYX010000004.1"/>
</dbReference>
<dbReference type="PANTHER" id="PTHR43784">
    <property type="entry name" value="GDSL-LIKE LIPASE/ACYLHYDROLASE, PUTATIVE (AFU_ORTHOLOGUE AFUA_2G00820)-RELATED"/>
    <property type="match status" value="1"/>
</dbReference>
<organism evidence="3 4">
    <name type="scientific">Microlunatus aurantiacus</name>
    <dbReference type="NCBI Taxonomy" id="446786"/>
    <lineage>
        <taxon>Bacteria</taxon>
        <taxon>Bacillati</taxon>
        <taxon>Actinomycetota</taxon>
        <taxon>Actinomycetes</taxon>
        <taxon>Propionibacteriales</taxon>
        <taxon>Propionibacteriaceae</taxon>
        <taxon>Microlunatus</taxon>
    </lineage>
</organism>